<dbReference type="Gene3D" id="1.10.10.10">
    <property type="entry name" value="Winged helix-like DNA-binding domain superfamily/Winged helix DNA-binding domain"/>
    <property type="match status" value="1"/>
</dbReference>
<proteinExistence type="predicted"/>
<protein>
    <submittedName>
        <fullName evidence="5">Regulatory protein, luxR family</fullName>
    </submittedName>
</protein>
<dbReference type="InterPro" id="IPR036388">
    <property type="entry name" value="WH-like_DNA-bd_sf"/>
</dbReference>
<keyword evidence="2" id="KW-0238">DNA-binding</keyword>
<accession>A0A1G6N1S1</accession>
<dbReference type="STRING" id="1814289.SAMN05216410_2018"/>
<dbReference type="SMART" id="SM00421">
    <property type="entry name" value="HTH_LUXR"/>
    <property type="match status" value="1"/>
</dbReference>
<dbReference type="InterPro" id="IPR027417">
    <property type="entry name" value="P-loop_NTPase"/>
</dbReference>
<dbReference type="PANTHER" id="PTHR44688">
    <property type="entry name" value="DNA-BINDING TRANSCRIPTIONAL ACTIVATOR DEVR_DOSR"/>
    <property type="match status" value="1"/>
</dbReference>
<evidence type="ECO:0000256" key="3">
    <source>
        <dbReference type="ARBA" id="ARBA00023163"/>
    </source>
</evidence>
<dbReference type="InterPro" id="IPR016032">
    <property type="entry name" value="Sig_transdc_resp-reg_C-effctor"/>
</dbReference>
<evidence type="ECO:0000313" key="6">
    <source>
        <dbReference type="Proteomes" id="UP000199039"/>
    </source>
</evidence>
<dbReference type="SUPFAM" id="SSF46894">
    <property type="entry name" value="C-terminal effector domain of the bipartite response regulators"/>
    <property type="match status" value="1"/>
</dbReference>
<name>A0A1G6N1S1_9MICO</name>
<dbReference type="Pfam" id="PF00196">
    <property type="entry name" value="GerE"/>
    <property type="match status" value="1"/>
</dbReference>
<dbReference type="GO" id="GO:0003677">
    <property type="term" value="F:DNA binding"/>
    <property type="evidence" value="ECO:0007669"/>
    <property type="project" value="UniProtKB-KW"/>
</dbReference>
<dbReference type="RefSeq" id="WP_093182890.1">
    <property type="nucleotide sequence ID" value="NZ_FMYH01000003.1"/>
</dbReference>
<dbReference type="EMBL" id="FMYH01000003">
    <property type="protein sequence ID" value="SDC61186.1"/>
    <property type="molecule type" value="Genomic_DNA"/>
</dbReference>
<dbReference type="PANTHER" id="PTHR44688:SF16">
    <property type="entry name" value="DNA-BINDING TRANSCRIPTIONAL ACTIVATOR DEVR_DOSR"/>
    <property type="match status" value="1"/>
</dbReference>
<dbReference type="SUPFAM" id="SSF52540">
    <property type="entry name" value="P-loop containing nucleoside triphosphate hydrolases"/>
    <property type="match status" value="1"/>
</dbReference>
<sequence length="852" mass="90246">MSSDDLQRSNITDEIVGHLRAGTNVNLVGLRASGRSATMSRVVEHLVEGGVRVTRITGVQALHDRPLGALAVAGINISPSPNSLNMLMSAVECLEEALATKPSVLTIDDADDLDASTIGAIAAVHARLHTPVVITSRPTGCRRSDAGALIAALQPGVRITLPPLRFEEVHRLVHQLLGGPVEPMTVARIAAKSGGLPGLVTAMVRTGRASVRLAPRGGLWVARGDLWTTPLAQSVEPFLDDLDEASLDAITVLSHAGPVSMAGALRLVPAEKLSVLEDFGLLRVLPEGDDALVGVFPPLIAEYIKHEGSTTRRMLVRGRLAAAPDREPVPALAPGPPARPSADPLLSRRLSAHWHTTLAAHRLTWDTDPSPSNAIPLLGSLLTCRALPHEIDAILTDTVTDAADDESLARLLVLTAFSEALGAGRIDAAQERLREARPAQPRFDGLVRATQAHLQLLTDSVPDVADLADPPESEPHLSHEAVVVVRAQTLVASGQAQAALDLLAAFTTDEPYLARAVDVTRELALLYTCDVDRAVTLALVNVERSRRAHDPAGVEEHSYVAGMGLAFRGRLVELDDLVASALSLSPMPHHTSHVQTGLLALWADVARWQGRHAYADSLAVQSTGLGRRTGPHPGMSADGIAAQARKGEEKQTADELWAIAEDRLDRGYLPAGIIAGVAAVEAHPDATRAARLLDAAAACDCPLPVHLAAYAAAIASGAPRELAELEPHLLGAGLRLYAVRTAVARSVNMLLTGDLTGAVEQADAAWNKAGLRGRDLCGLFRRFDRAVSLTAREREIAVLVARGMSSNEIAVAKVISIRTVENHVFSACRKVGVDTREGLARAAQTWLSCAIE</sequence>
<reference evidence="5 6" key="1">
    <citation type="submission" date="2016-09" db="EMBL/GenBank/DDBJ databases">
        <authorList>
            <person name="Capua I."/>
            <person name="De Benedictis P."/>
            <person name="Joannis T."/>
            <person name="Lombin L.H."/>
            <person name="Cattoli G."/>
        </authorList>
    </citation>
    <scope>NUCLEOTIDE SEQUENCE [LARGE SCALE GENOMIC DNA]</scope>
    <source>
        <strain evidence="5 6">ISLP-3</strain>
    </source>
</reference>
<evidence type="ECO:0000256" key="1">
    <source>
        <dbReference type="ARBA" id="ARBA00023015"/>
    </source>
</evidence>
<dbReference type="CDD" id="cd06170">
    <property type="entry name" value="LuxR_C_like"/>
    <property type="match status" value="1"/>
</dbReference>
<dbReference type="PROSITE" id="PS50043">
    <property type="entry name" value="HTH_LUXR_2"/>
    <property type="match status" value="1"/>
</dbReference>
<dbReference type="InterPro" id="IPR000792">
    <property type="entry name" value="Tscrpt_reg_LuxR_C"/>
</dbReference>
<organism evidence="5 6">
    <name type="scientific">Sanguibacter gelidistatuariae</name>
    <dbReference type="NCBI Taxonomy" id="1814289"/>
    <lineage>
        <taxon>Bacteria</taxon>
        <taxon>Bacillati</taxon>
        <taxon>Actinomycetota</taxon>
        <taxon>Actinomycetes</taxon>
        <taxon>Micrococcales</taxon>
        <taxon>Sanguibacteraceae</taxon>
        <taxon>Sanguibacter</taxon>
    </lineage>
</organism>
<gene>
    <name evidence="5" type="ORF">SAMN05216410_2018</name>
</gene>
<evidence type="ECO:0000256" key="2">
    <source>
        <dbReference type="ARBA" id="ARBA00023125"/>
    </source>
</evidence>
<keyword evidence="1" id="KW-0805">Transcription regulation</keyword>
<dbReference type="OrthoDB" id="3751684at2"/>
<dbReference type="PRINTS" id="PR00038">
    <property type="entry name" value="HTHLUXR"/>
</dbReference>
<keyword evidence="3" id="KW-0804">Transcription</keyword>
<dbReference type="Proteomes" id="UP000199039">
    <property type="component" value="Unassembled WGS sequence"/>
</dbReference>
<feature type="domain" description="HTH luxR-type" evidence="4">
    <location>
        <begin position="782"/>
        <end position="847"/>
    </location>
</feature>
<dbReference type="AlphaFoldDB" id="A0A1G6N1S1"/>
<dbReference type="GO" id="GO:0006355">
    <property type="term" value="P:regulation of DNA-templated transcription"/>
    <property type="evidence" value="ECO:0007669"/>
    <property type="project" value="InterPro"/>
</dbReference>
<evidence type="ECO:0000313" key="5">
    <source>
        <dbReference type="EMBL" id="SDC61186.1"/>
    </source>
</evidence>
<keyword evidence="6" id="KW-1185">Reference proteome</keyword>
<evidence type="ECO:0000259" key="4">
    <source>
        <dbReference type="PROSITE" id="PS50043"/>
    </source>
</evidence>